<dbReference type="OMA" id="ICHRTNE"/>
<dbReference type="AlphaFoldDB" id="A0A1Y1IL26"/>
<accession>A0A1Y1IL26</accession>
<dbReference type="InterPro" id="IPR025533">
    <property type="entry name" value="DUF4419"/>
</dbReference>
<organism evidence="1 2">
    <name type="scientific">Klebsormidium nitens</name>
    <name type="common">Green alga</name>
    <name type="synonym">Ulothrix nitens</name>
    <dbReference type="NCBI Taxonomy" id="105231"/>
    <lineage>
        <taxon>Eukaryota</taxon>
        <taxon>Viridiplantae</taxon>
        <taxon>Streptophyta</taxon>
        <taxon>Klebsormidiophyceae</taxon>
        <taxon>Klebsormidiales</taxon>
        <taxon>Klebsormidiaceae</taxon>
        <taxon>Klebsormidium</taxon>
    </lineage>
</organism>
<sequence length="314" mass="35657">MVPGAHSRIKRKVLNAVKAPEESETERELPVLPVLQKVMQDNEWPREDIFDCTDGFSLSSTGVSRSGLFQAIETAYSGHHNLHLRPDDIMLAIAQGVSAHLSYKDNAEKYRKVFVDHDGKETIKVDATQSLTGDSRLLKWPRCVQLIVDQLNERVKGDTCQLLVNDFSTTDDISKTASQVVLMDTMKHYFEYILDITCGIPAVKLQGSLEDWHRLLAKARALRALEIGLDRWLDDLEPVLEKLIDTYSGNVDQDWWSRVLTGRESYGSGGPRRYYDGWFSAFFPYTAEGDPTDFERGMAAGKYQAGWLFVRFRS</sequence>
<reference evidence="1 2" key="1">
    <citation type="journal article" date="2014" name="Nat. Commun.">
        <title>Klebsormidium flaccidum genome reveals primary factors for plant terrestrial adaptation.</title>
        <authorList>
            <person name="Hori K."/>
            <person name="Maruyama F."/>
            <person name="Fujisawa T."/>
            <person name="Togashi T."/>
            <person name="Yamamoto N."/>
            <person name="Seo M."/>
            <person name="Sato S."/>
            <person name="Yamada T."/>
            <person name="Mori H."/>
            <person name="Tajima N."/>
            <person name="Moriyama T."/>
            <person name="Ikeuchi M."/>
            <person name="Watanabe M."/>
            <person name="Wada H."/>
            <person name="Kobayashi K."/>
            <person name="Saito M."/>
            <person name="Masuda T."/>
            <person name="Sasaki-Sekimoto Y."/>
            <person name="Mashiguchi K."/>
            <person name="Awai K."/>
            <person name="Shimojima M."/>
            <person name="Masuda S."/>
            <person name="Iwai M."/>
            <person name="Nobusawa T."/>
            <person name="Narise T."/>
            <person name="Kondo S."/>
            <person name="Saito H."/>
            <person name="Sato R."/>
            <person name="Murakawa M."/>
            <person name="Ihara Y."/>
            <person name="Oshima-Yamada Y."/>
            <person name="Ohtaka K."/>
            <person name="Satoh M."/>
            <person name="Sonobe K."/>
            <person name="Ishii M."/>
            <person name="Ohtani R."/>
            <person name="Kanamori-Sato M."/>
            <person name="Honoki R."/>
            <person name="Miyazaki D."/>
            <person name="Mochizuki H."/>
            <person name="Umetsu J."/>
            <person name="Higashi K."/>
            <person name="Shibata D."/>
            <person name="Kamiya Y."/>
            <person name="Sato N."/>
            <person name="Nakamura Y."/>
            <person name="Tabata S."/>
            <person name="Ida S."/>
            <person name="Kurokawa K."/>
            <person name="Ohta H."/>
        </authorList>
    </citation>
    <scope>NUCLEOTIDE SEQUENCE [LARGE SCALE GENOMIC DNA]</scope>
    <source>
        <strain evidence="1 2">NIES-2285</strain>
    </source>
</reference>
<protein>
    <submittedName>
        <fullName evidence="1">Uncharacterized protein</fullName>
    </submittedName>
</protein>
<name>A0A1Y1IL26_KLENI</name>
<dbReference type="PANTHER" id="PTHR31252:SF11">
    <property type="entry name" value="DUF4419 DOMAIN-CONTAINING PROTEIN"/>
    <property type="match status" value="1"/>
</dbReference>
<dbReference type="PANTHER" id="PTHR31252">
    <property type="entry name" value="DUF4419 DOMAIN-CONTAINING PROTEIN"/>
    <property type="match status" value="1"/>
</dbReference>
<dbReference type="OrthoDB" id="75956at2759"/>
<dbReference type="EMBL" id="DF237554">
    <property type="protein sequence ID" value="GAQ90139.1"/>
    <property type="molecule type" value="Genomic_DNA"/>
</dbReference>
<evidence type="ECO:0000313" key="1">
    <source>
        <dbReference type="EMBL" id="GAQ90139.1"/>
    </source>
</evidence>
<proteinExistence type="predicted"/>
<dbReference type="Pfam" id="PF14388">
    <property type="entry name" value="DUF4419"/>
    <property type="match status" value="1"/>
</dbReference>
<keyword evidence="2" id="KW-1185">Reference proteome</keyword>
<evidence type="ECO:0000313" key="2">
    <source>
        <dbReference type="Proteomes" id="UP000054558"/>
    </source>
</evidence>
<dbReference type="Proteomes" id="UP000054558">
    <property type="component" value="Unassembled WGS sequence"/>
</dbReference>
<dbReference type="STRING" id="105231.A0A1Y1IL26"/>
<gene>
    <name evidence="1" type="ORF">KFL_006050020</name>
</gene>